<sequence>MTSLFQRATVQTVDRSTSPGPSRLANAGENRNDSYNLFNAVTLFPGAAPVVAGQQSAESRSTPDQLRFILVKPLLSPRPDRAQVYRNSTCTHRCYTGIRPRQSYGNTPV</sequence>
<feature type="compositionally biased region" description="Polar residues" evidence="1">
    <location>
        <begin position="1"/>
        <end position="20"/>
    </location>
</feature>
<name>A0A9D3YPY2_DREPO</name>
<reference evidence="2" key="2">
    <citation type="submission" date="2020-11" db="EMBL/GenBank/DDBJ databases">
        <authorList>
            <person name="McCartney M.A."/>
            <person name="Auch B."/>
            <person name="Kono T."/>
            <person name="Mallez S."/>
            <person name="Becker A."/>
            <person name="Gohl D.M."/>
            <person name="Silverstein K.A.T."/>
            <person name="Koren S."/>
            <person name="Bechman K.B."/>
            <person name="Herman A."/>
            <person name="Abrahante J.E."/>
            <person name="Garbe J."/>
        </authorList>
    </citation>
    <scope>NUCLEOTIDE SEQUENCE</scope>
    <source>
        <strain evidence="2">Duluth1</strain>
        <tissue evidence="2">Whole animal</tissue>
    </source>
</reference>
<comment type="caution">
    <text evidence="2">The sequence shown here is derived from an EMBL/GenBank/DDBJ whole genome shotgun (WGS) entry which is preliminary data.</text>
</comment>
<dbReference type="AlphaFoldDB" id="A0A9D3YPY2"/>
<gene>
    <name evidence="2" type="ORF">DPMN_079008</name>
</gene>
<protein>
    <submittedName>
        <fullName evidence="2">Uncharacterized protein</fullName>
    </submittedName>
</protein>
<keyword evidence="3" id="KW-1185">Reference proteome</keyword>
<dbReference type="EMBL" id="JAIWYP010000015">
    <property type="protein sequence ID" value="KAH3703956.1"/>
    <property type="molecule type" value="Genomic_DNA"/>
</dbReference>
<evidence type="ECO:0000256" key="1">
    <source>
        <dbReference type="SAM" id="MobiDB-lite"/>
    </source>
</evidence>
<feature type="region of interest" description="Disordered" evidence="1">
    <location>
        <begin position="1"/>
        <end position="30"/>
    </location>
</feature>
<organism evidence="2 3">
    <name type="scientific">Dreissena polymorpha</name>
    <name type="common">Zebra mussel</name>
    <name type="synonym">Mytilus polymorpha</name>
    <dbReference type="NCBI Taxonomy" id="45954"/>
    <lineage>
        <taxon>Eukaryota</taxon>
        <taxon>Metazoa</taxon>
        <taxon>Spiralia</taxon>
        <taxon>Lophotrochozoa</taxon>
        <taxon>Mollusca</taxon>
        <taxon>Bivalvia</taxon>
        <taxon>Autobranchia</taxon>
        <taxon>Heteroconchia</taxon>
        <taxon>Euheterodonta</taxon>
        <taxon>Imparidentia</taxon>
        <taxon>Neoheterodontei</taxon>
        <taxon>Myida</taxon>
        <taxon>Dreissenoidea</taxon>
        <taxon>Dreissenidae</taxon>
        <taxon>Dreissena</taxon>
    </lineage>
</organism>
<proteinExistence type="predicted"/>
<reference evidence="2" key="1">
    <citation type="journal article" date="2019" name="bioRxiv">
        <title>The Genome of the Zebra Mussel, Dreissena polymorpha: A Resource for Invasive Species Research.</title>
        <authorList>
            <person name="McCartney M.A."/>
            <person name="Auch B."/>
            <person name="Kono T."/>
            <person name="Mallez S."/>
            <person name="Zhang Y."/>
            <person name="Obille A."/>
            <person name="Becker A."/>
            <person name="Abrahante J.E."/>
            <person name="Garbe J."/>
            <person name="Badalamenti J.P."/>
            <person name="Herman A."/>
            <person name="Mangelson H."/>
            <person name="Liachko I."/>
            <person name="Sullivan S."/>
            <person name="Sone E.D."/>
            <person name="Koren S."/>
            <person name="Silverstein K.A.T."/>
            <person name="Beckman K.B."/>
            <person name="Gohl D.M."/>
        </authorList>
    </citation>
    <scope>NUCLEOTIDE SEQUENCE</scope>
    <source>
        <strain evidence="2">Duluth1</strain>
        <tissue evidence="2">Whole animal</tissue>
    </source>
</reference>
<dbReference type="Proteomes" id="UP000828390">
    <property type="component" value="Unassembled WGS sequence"/>
</dbReference>
<evidence type="ECO:0000313" key="3">
    <source>
        <dbReference type="Proteomes" id="UP000828390"/>
    </source>
</evidence>
<evidence type="ECO:0000313" key="2">
    <source>
        <dbReference type="EMBL" id="KAH3703956.1"/>
    </source>
</evidence>
<accession>A0A9D3YPY2</accession>